<sequence length="372" mass="40633">MRSSDESSSRDLVCVLETDPTGHRLRYVRHLVTATGPDRCVLLTTREAVESNEYATHLRPAGTRFVTLPQAASRREVLDSALRWATAASARLLVVPDGDKYVVPLLRRRPVLRRTRPEIRLLMMRTATIGGPEGLRPTTAVKPLLVQMLRRLPGVRVLFLTDAMGVIERRRGYPGLPPVRDPVPRSEADAPRRPEWLPPEGADTVVGLFGVVSARKNLPLLVQAVAELPHVVLVVAGHLAPNVRRFVETDPTAVSLCAEDRMRLVDRFLDPDEYGAGLSAVDVVALLHDNDAPSGVLGEACTRGTPVLVPQGGWLERVVEATGVGAAVPMTVAGVCAGMTRIMEDRWEYVEAARAWSATVGTDDFRNRLLGP</sequence>
<feature type="compositionally biased region" description="Basic and acidic residues" evidence="1">
    <location>
        <begin position="182"/>
        <end position="195"/>
    </location>
</feature>
<reference evidence="2" key="2">
    <citation type="submission" date="2023-01" db="EMBL/GenBank/DDBJ databases">
        <authorList>
            <person name="Sun Q."/>
            <person name="Evtushenko L."/>
        </authorList>
    </citation>
    <scope>NUCLEOTIDE SEQUENCE</scope>
    <source>
        <strain evidence="2">VKM Ac-1069</strain>
    </source>
</reference>
<dbReference type="AlphaFoldDB" id="A0A9W6L2X0"/>
<reference evidence="2" key="1">
    <citation type="journal article" date="2014" name="Int. J. Syst. Evol. Microbiol.">
        <title>Complete genome sequence of Corynebacterium casei LMG S-19264T (=DSM 44701T), isolated from a smear-ripened cheese.</title>
        <authorList>
            <consortium name="US DOE Joint Genome Institute (JGI-PGF)"/>
            <person name="Walter F."/>
            <person name="Albersmeier A."/>
            <person name="Kalinowski J."/>
            <person name="Ruckert C."/>
        </authorList>
    </citation>
    <scope>NUCLEOTIDE SEQUENCE</scope>
    <source>
        <strain evidence="2">VKM Ac-1069</strain>
    </source>
</reference>
<dbReference type="Proteomes" id="UP001143463">
    <property type="component" value="Unassembled WGS sequence"/>
</dbReference>
<dbReference type="SUPFAM" id="SSF53756">
    <property type="entry name" value="UDP-Glycosyltransferase/glycogen phosphorylase"/>
    <property type="match status" value="1"/>
</dbReference>
<name>A0A9W6L2X0_9PSEU</name>
<organism evidence="2 3">
    <name type="scientific">Pseudonocardia halophobica</name>
    <dbReference type="NCBI Taxonomy" id="29401"/>
    <lineage>
        <taxon>Bacteria</taxon>
        <taxon>Bacillati</taxon>
        <taxon>Actinomycetota</taxon>
        <taxon>Actinomycetes</taxon>
        <taxon>Pseudonocardiales</taxon>
        <taxon>Pseudonocardiaceae</taxon>
        <taxon>Pseudonocardia</taxon>
    </lineage>
</organism>
<keyword evidence="3" id="KW-1185">Reference proteome</keyword>
<accession>A0A9W6L2X0</accession>
<proteinExistence type="predicted"/>
<feature type="region of interest" description="Disordered" evidence="1">
    <location>
        <begin position="176"/>
        <end position="197"/>
    </location>
</feature>
<protein>
    <submittedName>
        <fullName evidence="2">Uncharacterized protein</fullName>
    </submittedName>
</protein>
<comment type="caution">
    <text evidence="2">The sequence shown here is derived from an EMBL/GenBank/DDBJ whole genome shotgun (WGS) entry which is preliminary data.</text>
</comment>
<dbReference type="EMBL" id="BSFQ01000012">
    <property type="protein sequence ID" value="GLL12063.1"/>
    <property type="molecule type" value="Genomic_DNA"/>
</dbReference>
<evidence type="ECO:0000313" key="2">
    <source>
        <dbReference type="EMBL" id="GLL12063.1"/>
    </source>
</evidence>
<evidence type="ECO:0000313" key="3">
    <source>
        <dbReference type="Proteomes" id="UP001143463"/>
    </source>
</evidence>
<gene>
    <name evidence="2" type="ORF">GCM10017577_32040</name>
</gene>
<dbReference type="Gene3D" id="3.40.50.2000">
    <property type="entry name" value="Glycogen Phosphorylase B"/>
    <property type="match status" value="1"/>
</dbReference>
<evidence type="ECO:0000256" key="1">
    <source>
        <dbReference type="SAM" id="MobiDB-lite"/>
    </source>
</evidence>